<dbReference type="RefSeq" id="WP_303280883.1">
    <property type="nucleotide sequence ID" value="NZ_BAABCZ010000016.1"/>
</dbReference>
<evidence type="ECO:0000256" key="2">
    <source>
        <dbReference type="SAM" id="Phobius"/>
    </source>
</evidence>
<comment type="caution">
    <text evidence="4">The sequence shown here is derived from an EMBL/GenBank/DDBJ whole genome shotgun (WGS) entry which is preliminary data.</text>
</comment>
<reference evidence="4" key="1">
    <citation type="submission" date="2023-07" db="EMBL/GenBank/DDBJ databases">
        <title>Two novel species in the genus Flavivirga.</title>
        <authorList>
            <person name="Kwon K."/>
        </authorList>
    </citation>
    <scope>NUCLEOTIDE SEQUENCE</scope>
    <source>
        <strain evidence="4">KACC 14157</strain>
    </source>
</reference>
<keyword evidence="1" id="KW-0732">Signal</keyword>
<dbReference type="InterPro" id="IPR049712">
    <property type="entry name" value="Poly_export"/>
</dbReference>
<evidence type="ECO:0000313" key="4">
    <source>
        <dbReference type="EMBL" id="MDO5986367.1"/>
    </source>
</evidence>
<dbReference type="Gene3D" id="3.30.1950.10">
    <property type="entry name" value="wza like domain"/>
    <property type="match status" value="1"/>
</dbReference>
<feature type="transmembrane region" description="Helical" evidence="2">
    <location>
        <begin position="241"/>
        <end position="262"/>
    </location>
</feature>
<accession>A0ABT8WXL7</accession>
<sequence>MKKCFFVAIMIVNMVFVSCIPYKDTIYLQNKSKATDSTQIIVEKQKPYRVQINDILNIRIKAAKQETVTIFNPIGQGGDLNASSLERAYFDGFTVDLHGNILMPKLGEINVLGFTTNEIKGIIEKKLLEKEYKAANDIFVTVKLTGLQYTTTGEIGNTGTKTIFKDRVNIFEAIANSGDIPDTGDKKDVLIIRQFPQGQKIFHLDLTDISVMNSPYYYIQPNDMIYVKPLKQKSWGTGTTVLQNLGAIATVLSFITTTILLVDRI</sequence>
<dbReference type="PANTHER" id="PTHR33619:SF3">
    <property type="entry name" value="POLYSACCHARIDE EXPORT PROTEIN GFCE-RELATED"/>
    <property type="match status" value="1"/>
</dbReference>
<proteinExistence type="predicted"/>
<feature type="domain" description="Polysaccharide export protein N-terminal" evidence="3">
    <location>
        <begin position="44"/>
        <end position="144"/>
    </location>
</feature>
<name>A0ABT8WXL7_9FLAO</name>
<organism evidence="4 5">
    <name type="scientific">Flavivirga amylovorans</name>
    <dbReference type="NCBI Taxonomy" id="870486"/>
    <lineage>
        <taxon>Bacteria</taxon>
        <taxon>Pseudomonadati</taxon>
        <taxon>Bacteroidota</taxon>
        <taxon>Flavobacteriia</taxon>
        <taxon>Flavobacteriales</taxon>
        <taxon>Flavobacteriaceae</taxon>
        <taxon>Flavivirga</taxon>
    </lineage>
</organism>
<dbReference type="PANTHER" id="PTHR33619">
    <property type="entry name" value="POLYSACCHARIDE EXPORT PROTEIN GFCE-RELATED"/>
    <property type="match status" value="1"/>
</dbReference>
<gene>
    <name evidence="4" type="ORF">Q4Q39_03020</name>
</gene>
<keyword evidence="5" id="KW-1185">Reference proteome</keyword>
<keyword evidence="2" id="KW-0812">Transmembrane</keyword>
<evidence type="ECO:0000313" key="5">
    <source>
        <dbReference type="Proteomes" id="UP001176891"/>
    </source>
</evidence>
<evidence type="ECO:0000259" key="3">
    <source>
        <dbReference type="Pfam" id="PF02563"/>
    </source>
</evidence>
<dbReference type="Pfam" id="PF02563">
    <property type="entry name" value="Poly_export"/>
    <property type="match status" value="1"/>
</dbReference>
<dbReference type="InterPro" id="IPR003715">
    <property type="entry name" value="Poly_export_N"/>
</dbReference>
<protein>
    <submittedName>
        <fullName evidence="4">Polysaccharide biosynthesis/export family protein</fullName>
    </submittedName>
</protein>
<evidence type="ECO:0000256" key="1">
    <source>
        <dbReference type="ARBA" id="ARBA00022729"/>
    </source>
</evidence>
<dbReference type="PROSITE" id="PS51257">
    <property type="entry name" value="PROKAR_LIPOPROTEIN"/>
    <property type="match status" value="1"/>
</dbReference>
<dbReference type="EMBL" id="JAUOEM010000001">
    <property type="protein sequence ID" value="MDO5986367.1"/>
    <property type="molecule type" value="Genomic_DNA"/>
</dbReference>
<dbReference type="Proteomes" id="UP001176891">
    <property type="component" value="Unassembled WGS sequence"/>
</dbReference>
<dbReference type="Gene3D" id="3.10.560.10">
    <property type="entry name" value="Outer membrane lipoprotein wza domain like"/>
    <property type="match status" value="1"/>
</dbReference>
<keyword evidence="2" id="KW-0472">Membrane</keyword>
<keyword evidence="2" id="KW-1133">Transmembrane helix</keyword>